<sequence>MVPRKKHKKETTAEPSSAEGRVVRRRTGRGSLQDLPDFAVEIQLEVFSNLHPRDLLTLARTCKRFRAFFLHPSNDRLWKAARESVHDLPERPPFLSEPAFINLLFFSHCHNCGKPNIRKVVWKWFARYCPGCLTSMSYDYYTADTKLLRLPHRLALNHYLLEDLLAMHITKAGYSHRRRTIATSGYYRFHKPEVDAFMNELGGDGRTISSKTALEIMQRHEEDLNERMQHAKRCGSWYDDQHAEWMDGLNTKRKQRFEEIIKRLRDVGWDKEIDFLVAEDSLDHMASLPVVQQSSKLTPKTWEKVLAAVKEFLERTRKDRLAKERSEVLRPRFLDLEQAILSYCVQLPRVPRMDCRPGYVDLAMMDECKAIADAPGSQTVTREDFAAIMPDLASLWEEKRKQELGEAIRKCFGSLGEEVEPLALAIAVFPCTLCSRGTQPLAFYHYPDVLAHPCGRMHGDMRMFFEGGGVEWDQAVYNNAVCRTFANDPYSKCRFPFALKNMCRSDAILQRTVKNMRGIVEALGLDPARAAVDELRMCEGRVRCVQCSTSQTATEDHEDMVYTWEAALVHAWSKKSLIEHDQWESVGSNDMQTIKKLEEKEHAKFPSLWSPGSVWACSLCVDWDGEGHDVVSHLLTEHNITTAAKCTSDGTLYLHPGKSMAVIRPPIVFPY</sequence>
<dbReference type="Proteomes" id="UP000308197">
    <property type="component" value="Unassembled WGS sequence"/>
</dbReference>
<dbReference type="AlphaFoldDB" id="A0A5C3PIH3"/>
<dbReference type="InterPro" id="IPR036047">
    <property type="entry name" value="F-box-like_dom_sf"/>
</dbReference>
<name>A0A5C3PIH3_9APHY</name>
<keyword evidence="4" id="KW-1185">Reference proteome</keyword>
<gene>
    <name evidence="3" type="ORF">K466DRAFT_544972</name>
</gene>
<reference evidence="3 4" key="1">
    <citation type="journal article" date="2019" name="Nat. Ecol. Evol.">
        <title>Megaphylogeny resolves global patterns of mushroom evolution.</title>
        <authorList>
            <person name="Varga T."/>
            <person name="Krizsan K."/>
            <person name="Foldi C."/>
            <person name="Dima B."/>
            <person name="Sanchez-Garcia M."/>
            <person name="Sanchez-Ramirez S."/>
            <person name="Szollosi G.J."/>
            <person name="Szarkandi J.G."/>
            <person name="Papp V."/>
            <person name="Albert L."/>
            <person name="Andreopoulos W."/>
            <person name="Angelini C."/>
            <person name="Antonin V."/>
            <person name="Barry K.W."/>
            <person name="Bougher N.L."/>
            <person name="Buchanan P."/>
            <person name="Buyck B."/>
            <person name="Bense V."/>
            <person name="Catcheside P."/>
            <person name="Chovatia M."/>
            <person name="Cooper J."/>
            <person name="Damon W."/>
            <person name="Desjardin D."/>
            <person name="Finy P."/>
            <person name="Geml J."/>
            <person name="Haridas S."/>
            <person name="Hughes K."/>
            <person name="Justo A."/>
            <person name="Karasinski D."/>
            <person name="Kautmanova I."/>
            <person name="Kiss B."/>
            <person name="Kocsube S."/>
            <person name="Kotiranta H."/>
            <person name="LaButti K.M."/>
            <person name="Lechner B.E."/>
            <person name="Liimatainen K."/>
            <person name="Lipzen A."/>
            <person name="Lukacs Z."/>
            <person name="Mihaltcheva S."/>
            <person name="Morgado L.N."/>
            <person name="Niskanen T."/>
            <person name="Noordeloos M.E."/>
            <person name="Ohm R.A."/>
            <person name="Ortiz-Santana B."/>
            <person name="Ovrebo C."/>
            <person name="Racz N."/>
            <person name="Riley R."/>
            <person name="Savchenko A."/>
            <person name="Shiryaev A."/>
            <person name="Soop K."/>
            <person name="Spirin V."/>
            <person name="Szebenyi C."/>
            <person name="Tomsovsky M."/>
            <person name="Tulloss R.E."/>
            <person name="Uehling J."/>
            <person name="Grigoriev I.V."/>
            <person name="Vagvolgyi C."/>
            <person name="Papp T."/>
            <person name="Martin F.M."/>
            <person name="Miettinen O."/>
            <person name="Hibbett D.S."/>
            <person name="Nagy L.G."/>
        </authorList>
    </citation>
    <scope>NUCLEOTIDE SEQUENCE [LARGE SCALE GENOMIC DNA]</scope>
    <source>
        <strain evidence="3 4">HHB13444</strain>
    </source>
</reference>
<dbReference type="EMBL" id="ML211071">
    <property type="protein sequence ID" value="TFK89585.1"/>
    <property type="molecule type" value="Genomic_DNA"/>
</dbReference>
<dbReference type="InterPro" id="IPR001810">
    <property type="entry name" value="F-box_dom"/>
</dbReference>
<evidence type="ECO:0000256" key="1">
    <source>
        <dbReference type="SAM" id="MobiDB-lite"/>
    </source>
</evidence>
<proteinExistence type="predicted"/>
<dbReference type="CDD" id="cd09917">
    <property type="entry name" value="F-box_SF"/>
    <property type="match status" value="1"/>
</dbReference>
<dbReference type="Gene3D" id="1.20.1280.50">
    <property type="match status" value="1"/>
</dbReference>
<dbReference type="Pfam" id="PF12937">
    <property type="entry name" value="F-box-like"/>
    <property type="match status" value="1"/>
</dbReference>
<evidence type="ECO:0000313" key="4">
    <source>
        <dbReference type="Proteomes" id="UP000308197"/>
    </source>
</evidence>
<protein>
    <recommendedName>
        <fullName evidence="2">F-box domain-containing protein</fullName>
    </recommendedName>
</protein>
<feature type="domain" description="F-box" evidence="2">
    <location>
        <begin position="32"/>
        <end position="81"/>
    </location>
</feature>
<dbReference type="InParanoid" id="A0A5C3PIH3"/>
<feature type="region of interest" description="Disordered" evidence="1">
    <location>
        <begin position="1"/>
        <end position="26"/>
    </location>
</feature>
<evidence type="ECO:0000259" key="2">
    <source>
        <dbReference type="PROSITE" id="PS50181"/>
    </source>
</evidence>
<dbReference type="SUPFAM" id="SSF81383">
    <property type="entry name" value="F-box domain"/>
    <property type="match status" value="1"/>
</dbReference>
<accession>A0A5C3PIH3</accession>
<dbReference type="PROSITE" id="PS50181">
    <property type="entry name" value="FBOX"/>
    <property type="match status" value="1"/>
</dbReference>
<evidence type="ECO:0000313" key="3">
    <source>
        <dbReference type="EMBL" id="TFK89585.1"/>
    </source>
</evidence>
<organism evidence="3 4">
    <name type="scientific">Polyporus arcularius HHB13444</name>
    <dbReference type="NCBI Taxonomy" id="1314778"/>
    <lineage>
        <taxon>Eukaryota</taxon>
        <taxon>Fungi</taxon>
        <taxon>Dikarya</taxon>
        <taxon>Basidiomycota</taxon>
        <taxon>Agaricomycotina</taxon>
        <taxon>Agaricomycetes</taxon>
        <taxon>Polyporales</taxon>
        <taxon>Polyporaceae</taxon>
        <taxon>Polyporus</taxon>
    </lineage>
</organism>